<keyword evidence="1" id="KW-0812">Transmembrane</keyword>
<comment type="caution">
    <text evidence="2">The sequence shown here is derived from an EMBL/GenBank/DDBJ whole genome shotgun (WGS) entry which is preliminary data.</text>
</comment>
<dbReference type="Proteomes" id="UP000634136">
    <property type="component" value="Unassembled WGS sequence"/>
</dbReference>
<evidence type="ECO:0000313" key="3">
    <source>
        <dbReference type="Proteomes" id="UP000634136"/>
    </source>
</evidence>
<keyword evidence="1" id="KW-1133">Transmembrane helix</keyword>
<accession>A0A834WJK5</accession>
<evidence type="ECO:0000313" key="2">
    <source>
        <dbReference type="EMBL" id="KAF7825337.1"/>
    </source>
</evidence>
<dbReference type="AlphaFoldDB" id="A0A834WJK5"/>
<name>A0A834WJK5_9FABA</name>
<evidence type="ECO:0000256" key="1">
    <source>
        <dbReference type="SAM" id="Phobius"/>
    </source>
</evidence>
<proteinExistence type="predicted"/>
<dbReference type="EMBL" id="JAAIUW010000006">
    <property type="protein sequence ID" value="KAF7825337.1"/>
    <property type="molecule type" value="Genomic_DNA"/>
</dbReference>
<keyword evidence="1" id="KW-0472">Membrane</keyword>
<sequence>MSAVQYGLTFGAGAFFGLFTGRVLSGRGPPFGGRCPKEARERALAEAKAKALADAQAQAAGGDGAVKL</sequence>
<gene>
    <name evidence="2" type="ORF">G2W53_016501</name>
</gene>
<protein>
    <submittedName>
        <fullName evidence="2">Uncharacterized protein</fullName>
    </submittedName>
</protein>
<reference evidence="2" key="1">
    <citation type="submission" date="2020-09" db="EMBL/GenBank/DDBJ databases">
        <title>Genome-Enabled Discovery of Anthraquinone Biosynthesis in Senna tora.</title>
        <authorList>
            <person name="Kang S.-H."/>
            <person name="Pandey R.P."/>
            <person name="Lee C.-M."/>
            <person name="Sim J.-S."/>
            <person name="Jeong J.-T."/>
            <person name="Choi B.-S."/>
            <person name="Jung M."/>
            <person name="Ginzburg D."/>
            <person name="Zhao K."/>
            <person name="Won S.Y."/>
            <person name="Oh T.-J."/>
            <person name="Yu Y."/>
            <person name="Kim N.-H."/>
            <person name="Lee O.R."/>
            <person name="Lee T.-H."/>
            <person name="Bashyal P."/>
            <person name="Kim T.-S."/>
            <person name="Lee W.-H."/>
            <person name="Kawkins C."/>
            <person name="Kim C.-K."/>
            <person name="Kim J.S."/>
            <person name="Ahn B.O."/>
            <person name="Rhee S.Y."/>
            <person name="Sohng J.K."/>
        </authorList>
    </citation>
    <scope>NUCLEOTIDE SEQUENCE</scope>
    <source>
        <tissue evidence="2">Leaf</tissue>
    </source>
</reference>
<organism evidence="2 3">
    <name type="scientific">Senna tora</name>
    <dbReference type="NCBI Taxonomy" id="362788"/>
    <lineage>
        <taxon>Eukaryota</taxon>
        <taxon>Viridiplantae</taxon>
        <taxon>Streptophyta</taxon>
        <taxon>Embryophyta</taxon>
        <taxon>Tracheophyta</taxon>
        <taxon>Spermatophyta</taxon>
        <taxon>Magnoliopsida</taxon>
        <taxon>eudicotyledons</taxon>
        <taxon>Gunneridae</taxon>
        <taxon>Pentapetalae</taxon>
        <taxon>rosids</taxon>
        <taxon>fabids</taxon>
        <taxon>Fabales</taxon>
        <taxon>Fabaceae</taxon>
        <taxon>Caesalpinioideae</taxon>
        <taxon>Cassia clade</taxon>
        <taxon>Senna</taxon>
    </lineage>
</organism>
<keyword evidence="3" id="KW-1185">Reference proteome</keyword>
<feature type="transmembrane region" description="Helical" evidence="1">
    <location>
        <begin position="6"/>
        <end position="24"/>
    </location>
</feature>